<dbReference type="InterPro" id="IPR010634">
    <property type="entry name" value="DUF1223"/>
</dbReference>
<proteinExistence type="predicted"/>
<dbReference type="Proteomes" id="UP000007796">
    <property type="component" value="Unassembled WGS sequence"/>
</dbReference>
<dbReference type="Pfam" id="PF06764">
    <property type="entry name" value="DUF1223"/>
    <property type="match status" value="2"/>
</dbReference>
<evidence type="ECO:0000313" key="2">
    <source>
        <dbReference type="Proteomes" id="UP000007796"/>
    </source>
</evidence>
<dbReference type="OrthoDB" id="938668at2759"/>
<sequence>MASIFRRLFRRKKQPPLVCALALDDNGSPLMDSPDHVHTNACFIDFEPPALLELFQSQGCASCPPAVPSIQAAANSPNRLLLTYNVTAFDGGDWKDTLARSTWDQRQRAYLRRWQRKSLFTPQVVVNGVADTSGANGAADMDEVVQRAREAVHTAMPFHILLDANDTEIHIDSDAPVPITGYTHVGFDGLGGLVGHEGHQGMAQAPPQPPPPSVMTHDIMVAVYQTDDQTVKIGKGVNKGKKLLHRNVVTSLTKIGEWSGGNVTVSLPSARSAMPGGVEAVAFVQAGAGGPIVAVAKI</sequence>
<dbReference type="SUPFAM" id="SSF52833">
    <property type="entry name" value="Thioredoxin-like"/>
    <property type="match status" value="2"/>
</dbReference>
<name>F0XMS6_GROCL</name>
<dbReference type="InterPro" id="IPR036249">
    <property type="entry name" value="Thioredoxin-like_sf"/>
</dbReference>
<dbReference type="InParanoid" id="F0XMS6"/>
<dbReference type="PANTHER" id="PTHR36057">
    <property type="match status" value="1"/>
</dbReference>
<gene>
    <name evidence="1" type="ORF">CMQ_6329</name>
</gene>
<accession>F0XMS6</accession>
<organism evidence="2">
    <name type="scientific">Grosmannia clavigera (strain kw1407 / UAMH 11150)</name>
    <name type="common">Blue stain fungus</name>
    <name type="synonym">Graphiocladiella clavigera</name>
    <dbReference type="NCBI Taxonomy" id="655863"/>
    <lineage>
        <taxon>Eukaryota</taxon>
        <taxon>Fungi</taxon>
        <taxon>Dikarya</taxon>
        <taxon>Ascomycota</taxon>
        <taxon>Pezizomycotina</taxon>
        <taxon>Sordariomycetes</taxon>
        <taxon>Sordariomycetidae</taxon>
        <taxon>Ophiostomatales</taxon>
        <taxon>Ophiostomataceae</taxon>
        <taxon>Leptographium</taxon>
    </lineage>
</organism>
<dbReference type="RefSeq" id="XP_014170869.1">
    <property type="nucleotide sequence ID" value="XM_014315394.1"/>
</dbReference>
<dbReference type="PANTHER" id="PTHR36057:SF1">
    <property type="entry name" value="LIPOPROTEIN LIPID ATTACHMENT SITE-LIKE PROTEIN, PUTATIVE (DUF1223)-RELATED"/>
    <property type="match status" value="1"/>
</dbReference>
<dbReference type="HOGENOM" id="CLU_065609_2_0_1"/>
<keyword evidence="2" id="KW-1185">Reference proteome</keyword>
<protein>
    <submittedName>
        <fullName evidence="1">Uncharacterized protein</fullName>
    </submittedName>
</protein>
<dbReference type="EMBL" id="GL629794">
    <property type="protein sequence ID" value="EFX01387.1"/>
    <property type="molecule type" value="Genomic_DNA"/>
</dbReference>
<dbReference type="AlphaFoldDB" id="F0XMS6"/>
<evidence type="ECO:0000313" key="1">
    <source>
        <dbReference type="EMBL" id="EFX01387.1"/>
    </source>
</evidence>
<reference evidence="1 2" key="1">
    <citation type="journal article" date="2011" name="Proc. Natl. Acad. Sci. U.S.A.">
        <title>Genome and transcriptome analyses of the mountain pine beetle-fungal symbiont Grosmannia clavigera, a lodgepole pine pathogen.</title>
        <authorList>
            <person name="DiGuistini S."/>
            <person name="Wang Y."/>
            <person name="Liao N.Y."/>
            <person name="Taylor G."/>
            <person name="Tanguay P."/>
            <person name="Feau N."/>
            <person name="Henrissat B."/>
            <person name="Chan S.K."/>
            <person name="Hesse-Orce U."/>
            <person name="Alamouti S.M."/>
            <person name="Tsui C.K.M."/>
            <person name="Docking R.T."/>
            <person name="Levasseur A."/>
            <person name="Haridas S."/>
            <person name="Robertson G."/>
            <person name="Birol I."/>
            <person name="Holt R.A."/>
            <person name="Marra M.A."/>
            <person name="Hamelin R.C."/>
            <person name="Hirst M."/>
            <person name="Jones S.J.M."/>
            <person name="Bohlmann J."/>
            <person name="Breuil C."/>
        </authorList>
    </citation>
    <scope>NUCLEOTIDE SEQUENCE [LARGE SCALE GENOMIC DNA]</scope>
    <source>
        <strain evidence="2">kw1407 / UAMH 11150</strain>
    </source>
</reference>
<dbReference type="GeneID" id="25979750"/>
<dbReference type="eggNOG" id="ENOG502QQGJ">
    <property type="taxonomic scope" value="Eukaryota"/>
</dbReference>